<dbReference type="Proteomes" id="UP000192758">
    <property type="component" value="Unassembled WGS sequence"/>
</dbReference>
<protein>
    <recommendedName>
        <fullName evidence="5">Mechanosensitive ion channel MscS domain-containing protein</fullName>
    </recommendedName>
</protein>
<name>A0A1W0E3C3_9MICR</name>
<dbReference type="GO" id="GO:0016020">
    <property type="term" value="C:membrane"/>
    <property type="evidence" value="ECO:0007669"/>
    <property type="project" value="UniProtKB-SubCell"/>
</dbReference>
<organism evidence="6 7">
    <name type="scientific">Ecytonucleospora hepatopenaei</name>
    <dbReference type="NCBI Taxonomy" id="646526"/>
    <lineage>
        <taxon>Eukaryota</taxon>
        <taxon>Fungi</taxon>
        <taxon>Fungi incertae sedis</taxon>
        <taxon>Microsporidia</taxon>
        <taxon>Enterocytozoonidae</taxon>
        <taxon>Ecytonucleospora</taxon>
    </lineage>
</organism>
<keyword evidence="7" id="KW-1185">Reference proteome</keyword>
<evidence type="ECO:0000256" key="4">
    <source>
        <dbReference type="ARBA" id="ARBA00023136"/>
    </source>
</evidence>
<keyword evidence="4" id="KW-0472">Membrane</keyword>
<evidence type="ECO:0000256" key="3">
    <source>
        <dbReference type="ARBA" id="ARBA00022989"/>
    </source>
</evidence>
<dbReference type="OrthoDB" id="2190769at2759"/>
<dbReference type="EMBL" id="MNPJ01000026">
    <property type="protein sequence ID" value="OQS53733.1"/>
    <property type="molecule type" value="Genomic_DNA"/>
</dbReference>
<dbReference type="InterPro" id="IPR010920">
    <property type="entry name" value="LSM_dom_sf"/>
</dbReference>
<dbReference type="SUPFAM" id="SSF50182">
    <property type="entry name" value="Sm-like ribonucleoproteins"/>
    <property type="match status" value="1"/>
</dbReference>
<evidence type="ECO:0000256" key="1">
    <source>
        <dbReference type="ARBA" id="ARBA00004370"/>
    </source>
</evidence>
<reference evidence="6 7" key="1">
    <citation type="journal article" date="2017" name="Environ. Microbiol.">
        <title>Decay of the glycolytic pathway and adaptation to intranuclear parasitism within Enterocytozoonidae microsporidia.</title>
        <authorList>
            <person name="Wiredu Boakye D."/>
            <person name="Jaroenlak P."/>
            <person name="Prachumwat A."/>
            <person name="Williams T.A."/>
            <person name="Bateman K.S."/>
            <person name="Itsathitphaisarn O."/>
            <person name="Sritunyalucksana K."/>
            <person name="Paszkiewicz K.H."/>
            <person name="Moore K.A."/>
            <person name="Stentiford G.D."/>
            <person name="Williams B.A."/>
        </authorList>
    </citation>
    <scope>NUCLEOTIDE SEQUENCE [LARGE SCALE GENOMIC DNA]</scope>
    <source>
        <strain evidence="6 7">TH1</strain>
    </source>
</reference>
<gene>
    <name evidence="6" type="ORF">EHP00_753</name>
</gene>
<dbReference type="GO" id="GO:0055085">
    <property type="term" value="P:transmembrane transport"/>
    <property type="evidence" value="ECO:0007669"/>
    <property type="project" value="InterPro"/>
</dbReference>
<dbReference type="VEuPathDB" id="MicrosporidiaDB:EHP00_753"/>
<evidence type="ECO:0000313" key="7">
    <source>
        <dbReference type="Proteomes" id="UP000192758"/>
    </source>
</evidence>
<evidence type="ECO:0000313" key="6">
    <source>
        <dbReference type="EMBL" id="OQS53733.1"/>
    </source>
</evidence>
<evidence type="ECO:0000259" key="5">
    <source>
        <dbReference type="Pfam" id="PF00924"/>
    </source>
</evidence>
<comment type="caution">
    <text evidence="6">The sequence shown here is derived from an EMBL/GenBank/DDBJ whole genome shotgun (WGS) entry which is preliminary data.</text>
</comment>
<sequence>MFLDFLRFITKTNNADLTKVLKDKMYKSAFVYITKPFAVGSKITIEGNSSSYSGTVEDVNLFYVKLREYRKETFVPTSFIYDKVIYKHI</sequence>
<dbReference type="Gene3D" id="2.30.30.60">
    <property type="match status" value="1"/>
</dbReference>
<dbReference type="InterPro" id="IPR023408">
    <property type="entry name" value="MscS_beta-dom_sf"/>
</dbReference>
<keyword evidence="3" id="KW-1133">Transmembrane helix</keyword>
<dbReference type="AlphaFoldDB" id="A0A1W0E3C3"/>
<feature type="domain" description="Mechanosensitive ion channel MscS" evidence="5">
    <location>
        <begin position="29"/>
        <end position="82"/>
    </location>
</feature>
<accession>A0A1W0E3C3</accession>
<dbReference type="Pfam" id="PF00924">
    <property type="entry name" value="MS_channel_2nd"/>
    <property type="match status" value="1"/>
</dbReference>
<dbReference type="InterPro" id="IPR006685">
    <property type="entry name" value="MscS_channel_2nd"/>
</dbReference>
<keyword evidence="2" id="KW-0812">Transmembrane</keyword>
<comment type="subcellular location">
    <subcellularLocation>
        <location evidence="1">Membrane</location>
    </subcellularLocation>
</comment>
<evidence type="ECO:0000256" key="2">
    <source>
        <dbReference type="ARBA" id="ARBA00022692"/>
    </source>
</evidence>
<proteinExistence type="predicted"/>